<dbReference type="GO" id="GO:0016646">
    <property type="term" value="F:oxidoreductase activity, acting on the CH-NH group of donors, NAD or NADP as acceptor"/>
    <property type="evidence" value="ECO:0007669"/>
    <property type="project" value="UniProtKB-ARBA"/>
</dbReference>
<reference evidence="3 4" key="1">
    <citation type="submission" date="2012-05" db="EMBL/GenBank/DDBJ databases">
        <authorList>
            <person name="Weinstock G."/>
            <person name="Sodergren E."/>
            <person name="Lobos E.A."/>
            <person name="Fulton L."/>
            <person name="Fulton R."/>
            <person name="Courtney L."/>
            <person name="Fronick C."/>
            <person name="O'Laughlin M."/>
            <person name="Godfrey J."/>
            <person name="Wilson R.M."/>
            <person name="Miner T."/>
            <person name="Farmer C."/>
            <person name="Delehaunty K."/>
            <person name="Cordes M."/>
            <person name="Minx P."/>
            <person name="Tomlinson C."/>
            <person name="Chen J."/>
            <person name="Wollam A."/>
            <person name="Pepin K.H."/>
            <person name="Bhonagiri V."/>
            <person name="Zhang X."/>
            <person name="Suruliraj S."/>
            <person name="Warren W."/>
            <person name="Mitreva M."/>
            <person name="Mardis E.R."/>
            <person name="Wilson R.K."/>
        </authorList>
    </citation>
    <scope>NUCLEOTIDE SEQUENCE [LARGE SCALE GENOMIC DNA]</scope>
    <source>
        <strain evidence="3 4">DSM 1785</strain>
    </source>
</reference>
<dbReference type="EMBL" id="AMEZ01000055">
    <property type="protein sequence ID" value="EKY26452.1"/>
    <property type="molecule type" value="Genomic_DNA"/>
</dbReference>
<dbReference type="GO" id="GO:0010181">
    <property type="term" value="F:FMN binding"/>
    <property type="evidence" value="ECO:0007669"/>
    <property type="project" value="InterPro"/>
</dbReference>
<dbReference type="InterPro" id="IPR012349">
    <property type="entry name" value="Split_barrel_FMN-bd"/>
</dbReference>
<organism evidence="3 4">
    <name type="scientific">Clostridium celatum DSM 1785</name>
    <dbReference type="NCBI Taxonomy" id="545697"/>
    <lineage>
        <taxon>Bacteria</taxon>
        <taxon>Bacillati</taxon>
        <taxon>Bacillota</taxon>
        <taxon>Clostridia</taxon>
        <taxon>Eubacteriales</taxon>
        <taxon>Clostridiaceae</taxon>
        <taxon>Clostridium</taxon>
    </lineage>
</organism>
<dbReference type="STRING" id="545697.HMPREF0216_01948"/>
<evidence type="ECO:0000313" key="4">
    <source>
        <dbReference type="Proteomes" id="UP000010420"/>
    </source>
</evidence>
<comment type="similarity">
    <text evidence="1">Belongs to the flavoredoxin family.</text>
</comment>
<evidence type="ECO:0000313" key="3">
    <source>
        <dbReference type="EMBL" id="EKY26452.1"/>
    </source>
</evidence>
<dbReference type="Gene3D" id="2.30.110.10">
    <property type="entry name" value="Electron Transport, Fmn-binding Protein, Chain A"/>
    <property type="match status" value="1"/>
</dbReference>
<dbReference type="PANTHER" id="PTHR43567:SF5">
    <property type="entry name" value="HYPOTHETICAL CYTOSOLIC PROTEIN"/>
    <property type="match status" value="1"/>
</dbReference>
<dbReference type="OrthoDB" id="9791490at2"/>
<dbReference type="SUPFAM" id="SSF50475">
    <property type="entry name" value="FMN-binding split barrel"/>
    <property type="match status" value="1"/>
</dbReference>
<evidence type="ECO:0000256" key="1">
    <source>
        <dbReference type="ARBA" id="ARBA00038054"/>
    </source>
</evidence>
<gene>
    <name evidence="3" type="ORF">HMPREF0216_01948</name>
</gene>
<comment type="caution">
    <text evidence="3">The sequence shown here is derived from an EMBL/GenBank/DDBJ whole genome shotgun (WGS) entry which is preliminary data.</text>
</comment>
<proteinExistence type="inferred from homology"/>
<dbReference type="HOGENOM" id="CLU_102849_0_0_9"/>
<protein>
    <recommendedName>
        <fullName evidence="2">Flavin reductase like domain-containing protein</fullName>
    </recommendedName>
</protein>
<accession>L1QFT0</accession>
<evidence type="ECO:0000259" key="2">
    <source>
        <dbReference type="Pfam" id="PF01613"/>
    </source>
</evidence>
<dbReference type="Pfam" id="PF01613">
    <property type="entry name" value="Flavin_Reduct"/>
    <property type="match status" value="1"/>
</dbReference>
<dbReference type="AlphaFoldDB" id="L1QFT0"/>
<keyword evidence="4" id="KW-1185">Reference proteome</keyword>
<sequence length="170" mass="20067">MREIKHELFEENAFNMIGKDWLLFTAEKDGKANTMTASWGGLGIMWNKKVAYIFIRPQRYTKEFVDSAEKLSISVLPNTYRKELGYLGTVSGRDEDKISKANLTLKHYDDVPYFEEARLTLICRKLYAQELKEECFIEKGISEQWYPEKDYHTMYVVEIEKILENEVDKK</sequence>
<dbReference type="Proteomes" id="UP000010420">
    <property type="component" value="Unassembled WGS sequence"/>
</dbReference>
<dbReference type="InterPro" id="IPR052174">
    <property type="entry name" value="Flavoredoxin"/>
</dbReference>
<dbReference type="RefSeq" id="WP_005213703.1">
    <property type="nucleotide sequence ID" value="NZ_KB291647.1"/>
</dbReference>
<dbReference type="PATRIC" id="fig|545697.3.peg.1916"/>
<feature type="domain" description="Flavin reductase like" evidence="2">
    <location>
        <begin position="23"/>
        <end position="166"/>
    </location>
</feature>
<dbReference type="InterPro" id="IPR002563">
    <property type="entry name" value="Flavin_Rdtase-like_dom"/>
</dbReference>
<dbReference type="PANTHER" id="PTHR43567">
    <property type="entry name" value="FLAVOREDOXIN-RELATED-RELATED"/>
    <property type="match status" value="1"/>
</dbReference>
<dbReference type="eggNOG" id="COG1853">
    <property type="taxonomic scope" value="Bacteria"/>
</dbReference>
<name>L1QFT0_9CLOT</name>